<organism evidence="2 3">
    <name type="scientific">Giardia duodenalis assemblage B</name>
    <dbReference type="NCBI Taxonomy" id="1394984"/>
    <lineage>
        <taxon>Eukaryota</taxon>
        <taxon>Metamonada</taxon>
        <taxon>Diplomonadida</taxon>
        <taxon>Hexamitidae</taxon>
        <taxon>Giardiinae</taxon>
        <taxon>Giardia</taxon>
    </lineage>
</organism>
<name>A0A132NR08_GIAIN</name>
<dbReference type="AlphaFoldDB" id="A0A132NR08"/>
<protein>
    <recommendedName>
        <fullName evidence="1">Cyclin N-terminal domain-containing protein</fullName>
    </recommendedName>
</protein>
<dbReference type="OrthoDB" id="10250320at2759"/>
<comment type="caution">
    <text evidence="2">The sequence shown here is derived from an EMBL/GenBank/DDBJ whole genome shotgun (WGS) entry which is preliminary data.</text>
</comment>
<dbReference type="SUPFAM" id="SSF47954">
    <property type="entry name" value="Cyclin-like"/>
    <property type="match status" value="1"/>
</dbReference>
<dbReference type="Proteomes" id="UP000070089">
    <property type="component" value="Unassembled WGS sequence"/>
</dbReference>
<accession>A0A132NR08</accession>
<evidence type="ECO:0000313" key="3">
    <source>
        <dbReference type="Proteomes" id="UP000070089"/>
    </source>
</evidence>
<dbReference type="CDD" id="cd20557">
    <property type="entry name" value="CYCLIN_ScPCL1-like"/>
    <property type="match status" value="1"/>
</dbReference>
<reference evidence="2 3" key="1">
    <citation type="journal article" date="2015" name="Mol. Biochem. Parasitol.">
        <title>Identification of polymorphic genes for use in assemblage B genotyping assays through comparative genomics of multiple assemblage B Giardia duodenalis isolates.</title>
        <authorList>
            <person name="Wielinga C."/>
            <person name="Thompson R.C."/>
            <person name="Monis P."/>
            <person name="Ryan U."/>
        </authorList>
    </citation>
    <scope>NUCLEOTIDE SEQUENCE [LARGE SCALE GENOMIC DNA]</scope>
    <source>
        <strain evidence="2 3">BAH15c1</strain>
    </source>
</reference>
<dbReference type="InterPro" id="IPR006671">
    <property type="entry name" value="Cyclin_N"/>
</dbReference>
<evidence type="ECO:0000313" key="2">
    <source>
        <dbReference type="EMBL" id="KWX12457.1"/>
    </source>
</evidence>
<sequence length="176" mass="20531">MSLMEIVRKKRMSEAVAKYLSTLVKDKRIQDKLAKFFVVIFRRLKVDPHVVAYALCLLTRIQYNKTNSLSSQNVKRYFFTAMLLAYNMLTDTPYDLPSWSIIVEESYSVDEIQLMETTYLDIIQWNTHVYNLDVSRMLYTLIGLYNQDIQPSDQVPIPPEIIRTLSLVSDASARHP</sequence>
<dbReference type="Pfam" id="PF00134">
    <property type="entry name" value="Cyclin_N"/>
    <property type="match status" value="1"/>
</dbReference>
<dbReference type="InterPro" id="IPR036915">
    <property type="entry name" value="Cyclin-like_sf"/>
</dbReference>
<dbReference type="EMBL" id="JXTI01000116">
    <property type="protein sequence ID" value="KWX12457.1"/>
    <property type="molecule type" value="Genomic_DNA"/>
</dbReference>
<dbReference type="Gene3D" id="1.10.472.10">
    <property type="entry name" value="Cyclin-like"/>
    <property type="match status" value="1"/>
</dbReference>
<dbReference type="VEuPathDB" id="GiardiaDB:QR46_3556"/>
<evidence type="ECO:0000259" key="1">
    <source>
        <dbReference type="Pfam" id="PF00134"/>
    </source>
</evidence>
<gene>
    <name evidence="2" type="ORF">QR46_3556</name>
</gene>
<feature type="domain" description="Cyclin N-terminal" evidence="1">
    <location>
        <begin position="27"/>
        <end position="127"/>
    </location>
</feature>
<proteinExistence type="predicted"/>